<dbReference type="SUPFAM" id="SSF53383">
    <property type="entry name" value="PLP-dependent transferases"/>
    <property type="match status" value="1"/>
</dbReference>
<reference evidence="5 6" key="1">
    <citation type="submission" date="2017-07" db="EMBL/GenBank/DDBJ databases">
        <title>Analysis of two Campylobacter avium genomes and identification of a novel hippuricase gene.</title>
        <authorList>
            <person name="Miller W.G."/>
            <person name="Chapman M.H."/>
            <person name="Yee E."/>
            <person name="Revez J."/>
            <person name="Bono J.L."/>
            <person name="Rossi M."/>
        </authorList>
    </citation>
    <scope>NUCLEOTIDE SEQUENCE [LARGE SCALE GENOMIC DNA]</scope>
    <source>
        <strain evidence="5 6">LMG 24591</strain>
    </source>
</reference>
<dbReference type="OrthoDB" id="9807157at2"/>
<dbReference type="InterPro" id="IPR015421">
    <property type="entry name" value="PyrdxlP-dep_Trfase_major"/>
</dbReference>
<keyword evidence="3" id="KW-0663">Pyridoxal phosphate</keyword>
<dbReference type="PANTHER" id="PTHR13693">
    <property type="entry name" value="CLASS II AMINOTRANSFERASE/8-AMINO-7-OXONONANOATE SYNTHASE"/>
    <property type="match status" value="1"/>
</dbReference>
<dbReference type="RefSeq" id="WP_094324676.1">
    <property type="nucleotide sequence ID" value="NZ_CP022347.1"/>
</dbReference>
<feature type="domain" description="Aminotransferase class I/classII large" evidence="4">
    <location>
        <begin position="33"/>
        <end position="365"/>
    </location>
</feature>
<organism evidence="5 6">
    <name type="scientific">Campylobacter avium LMG 24591</name>
    <dbReference type="NCBI Taxonomy" id="522484"/>
    <lineage>
        <taxon>Bacteria</taxon>
        <taxon>Pseudomonadati</taxon>
        <taxon>Campylobacterota</taxon>
        <taxon>Epsilonproteobacteria</taxon>
        <taxon>Campylobacterales</taxon>
        <taxon>Campylobacteraceae</taxon>
        <taxon>Campylobacter</taxon>
    </lineage>
</organism>
<dbReference type="InterPro" id="IPR004839">
    <property type="entry name" value="Aminotransferase_I/II_large"/>
</dbReference>
<evidence type="ECO:0000313" key="6">
    <source>
        <dbReference type="Proteomes" id="UP000201169"/>
    </source>
</evidence>
<dbReference type="Gene3D" id="3.90.1150.10">
    <property type="entry name" value="Aspartate Aminotransferase, domain 1"/>
    <property type="match status" value="1"/>
</dbReference>
<dbReference type="GO" id="GO:0030170">
    <property type="term" value="F:pyridoxal phosphate binding"/>
    <property type="evidence" value="ECO:0007669"/>
    <property type="project" value="InterPro"/>
</dbReference>
<dbReference type="EMBL" id="CP022347">
    <property type="protein sequence ID" value="ASQ29884.1"/>
    <property type="molecule type" value="Genomic_DNA"/>
</dbReference>
<dbReference type="InterPro" id="IPR050087">
    <property type="entry name" value="AON_synthase_class-II"/>
</dbReference>
<evidence type="ECO:0000256" key="2">
    <source>
        <dbReference type="ARBA" id="ARBA00022679"/>
    </source>
</evidence>
<dbReference type="Gene3D" id="3.40.640.10">
    <property type="entry name" value="Type I PLP-dependent aspartate aminotransferase-like (Major domain)"/>
    <property type="match status" value="1"/>
</dbReference>
<accession>A0A222MV07</accession>
<name>A0A222MV07_9BACT</name>
<dbReference type="EC" id="2.3.1.47" evidence="5"/>
<evidence type="ECO:0000256" key="3">
    <source>
        <dbReference type="ARBA" id="ARBA00022898"/>
    </source>
</evidence>
<keyword evidence="6" id="KW-1185">Reference proteome</keyword>
<gene>
    <name evidence="5" type="primary">bioF</name>
    <name evidence="5" type="ORF">CAV_0212</name>
</gene>
<proteinExistence type="predicted"/>
<dbReference type="AlphaFoldDB" id="A0A222MV07"/>
<dbReference type="Pfam" id="PF00155">
    <property type="entry name" value="Aminotran_1_2"/>
    <property type="match status" value="1"/>
</dbReference>
<dbReference type="InterPro" id="IPR015422">
    <property type="entry name" value="PyrdxlP-dep_Trfase_small"/>
</dbReference>
<protein>
    <submittedName>
        <fullName evidence="5">8-amino-7-oxononanoate synthase</fullName>
        <ecNumber evidence="5">2.3.1.47</ecNumber>
    </submittedName>
</protein>
<dbReference type="GO" id="GO:0008710">
    <property type="term" value="F:8-amino-7-oxononanoate synthase activity"/>
    <property type="evidence" value="ECO:0007669"/>
    <property type="project" value="UniProtKB-EC"/>
</dbReference>
<evidence type="ECO:0000259" key="4">
    <source>
        <dbReference type="Pfam" id="PF00155"/>
    </source>
</evidence>
<evidence type="ECO:0000313" key="5">
    <source>
        <dbReference type="EMBL" id="ASQ29884.1"/>
    </source>
</evidence>
<dbReference type="PANTHER" id="PTHR13693:SF100">
    <property type="entry name" value="8-AMINO-7-OXONONANOATE SYNTHASE"/>
    <property type="match status" value="1"/>
</dbReference>
<sequence>MQNELQKLKKDGNYRVLKQLRHQDKFVYYQGKKLLNLASNDYLGLNSNKKLIKEFFENLDEKNLYFSSSSSRSLSGNYEIYEEFETSLKSHFKGKEALCFNNGFVLNYSCLQALASLKNTVFLADKLIHASIIDGIKNSNFFRFRHNDMLHLESLLKKHSKNYENIVIISEALFSMDGDFAPLKDLISLKKEYKALLYIDEAHSFACFDKSGLGLAKEKALDNEIDFLVFTFGKALASYGACMLCSKEAKKFFINKARAFIYSTALAPITVAWSKFIFDRLDSFEKERKRLREISLFLKDIFNDRLIGDAYILSLLVGEYSKTDALAKKLFDMGFFAPAIKAPTVAKNSSRIRFSLNANIKKEDLLALQELF</sequence>
<keyword evidence="5" id="KW-0012">Acyltransferase</keyword>
<keyword evidence="2 5" id="KW-0808">Transferase</keyword>
<dbReference type="GO" id="GO:0009102">
    <property type="term" value="P:biotin biosynthetic process"/>
    <property type="evidence" value="ECO:0007669"/>
    <property type="project" value="TreeGrafter"/>
</dbReference>
<evidence type="ECO:0000256" key="1">
    <source>
        <dbReference type="ARBA" id="ARBA00001933"/>
    </source>
</evidence>
<dbReference type="InterPro" id="IPR015424">
    <property type="entry name" value="PyrdxlP-dep_Trfase"/>
</dbReference>
<dbReference type="KEGG" id="cavi:CAV_0212"/>
<dbReference type="Proteomes" id="UP000201169">
    <property type="component" value="Chromosome"/>
</dbReference>
<comment type="cofactor">
    <cofactor evidence="1">
        <name>pyridoxal 5'-phosphate</name>
        <dbReference type="ChEBI" id="CHEBI:597326"/>
    </cofactor>
</comment>